<dbReference type="GO" id="GO:0022857">
    <property type="term" value="F:transmembrane transporter activity"/>
    <property type="evidence" value="ECO:0007669"/>
    <property type="project" value="InterPro"/>
</dbReference>
<dbReference type="SUPFAM" id="SSF103473">
    <property type="entry name" value="MFS general substrate transporter"/>
    <property type="match status" value="1"/>
</dbReference>
<sequence>MQSGESIEKPAVDHADWADYNSAESESAANHHEIIFHRKHITPEHEAFLLKHHGRTDLNPLPSQDLNDPLNWPEWRKNAQLALVAFHSFSTTFIASGVIPAYSNFAEDYGVSLHACTYFTSCQILMLGCIPIFFTPIMVKYGQIKIFLISTLGSCVFNIGCIFCKTYGAQLACRIMCAVFISPGVAMGGTIVHDVTFAHERAAKTGWWSLLYTLGVPAGPLFMGFVVTQTGHWQYMFVVFAATNFIQFLVYLFAGDETAYDRSKVQTDEVIEAKGYWSNLVTKLYKSHNYHPEMNLLSLKVYLHPIILSIKNYKVSVAAVSYGIIFGYSNVACSVELPSVFVTKFGFDAQQIGLQNIAVIIGSFIGEIIGGKLSDIFMAYCVKKRSGGDKEIVHKKIEDRFWIAYFGYVMAVVGLIVFGVQTQNARQDHWNVTPLVGLCLTSLGNQVVTTTMITYAIDSDTANATHISLFIVWLRQVIGFVGPFYFTAMFNNLGFATSFGIMAAIEGFVALGIVIVTHIINR</sequence>
<feature type="transmembrane region" description="Helical" evidence="5">
    <location>
        <begin position="467"/>
        <end position="486"/>
    </location>
</feature>
<proteinExistence type="predicted"/>
<dbReference type="GO" id="GO:0005886">
    <property type="term" value="C:plasma membrane"/>
    <property type="evidence" value="ECO:0007669"/>
    <property type="project" value="TreeGrafter"/>
</dbReference>
<dbReference type="Proteomes" id="UP000094112">
    <property type="component" value="Unassembled WGS sequence"/>
</dbReference>
<dbReference type="InterPro" id="IPR011701">
    <property type="entry name" value="MFS"/>
</dbReference>
<dbReference type="PROSITE" id="PS50850">
    <property type="entry name" value="MFS"/>
    <property type="match status" value="1"/>
</dbReference>
<keyword evidence="2 5" id="KW-0812">Transmembrane</keyword>
<dbReference type="InterPro" id="IPR020846">
    <property type="entry name" value="MFS_dom"/>
</dbReference>
<comment type="subcellular location">
    <subcellularLocation>
        <location evidence="1">Membrane</location>
        <topology evidence="1">Multi-pass membrane protein</topology>
    </subcellularLocation>
</comment>
<feature type="transmembrane region" description="Helical" evidence="5">
    <location>
        <begin position="401"/>
        <end position="420"/>
    </location>
</feature>
<protein>
    <recommendedName>
        <fullName evidence="6">Major facilitator superfamily (MFS) profile domain-containing protein</fullName>
    </recommendedName>
</protein>
<dbReference type="OrthoDB" id="5215911at2759"/>
<dbReference type="Pfam" id="PF07690">
    <property type="entry name" value="MFS_1"/>
    <property type="match status" value="1"/>
</dbReference>
<dbReference type="EMBL" id="KV454212">
    <property type="protein sequence ID" value="ODQ58326.1"/>
    <property type="molecule type" value="Genomic_DNA"/>
</dbReference>
<feature type="transmembrane region" description="Helical" evidence="5">
    <location>
        <begin position="81"/>
        <end position="103"/>
    </location>
</feature>
<gene>
    <name evidence="7" type="ORF">WICANDRAFT_85389</name>
</gene>
<name>A0A1E3NYR3_WICAA</name>
<evidence type="ECO:0000256" key="3">
    <source>
        <dbReference type="ARBA" id="ARBA00022989"/>
    </source>
</evidence>
<feature type="transmembrane region" description="Helical" evidence="5">
    <location>
        <begin position="233"/>
        <end position="254"/>
    </location>
</feature>
<evidence type="ECO:0000313" key="8">
    <source>
        <dbReference type="Proteomes" id="UP000094112"/>
    </source>
</evidence>
<dbReference type="GeneID" id="30203131"/>
<dbReference type="PANTHER" id="PTHR23502:SF2">
    <property type="entry name" value="TRANSPORTER, PUTATIVE (AFU_ORTHOLOGUE AFUA_2G08910)-RELATED"/>
    <property type="match status" value="1"/>
</dbReference>
<feature type="transmembrane region" description="Helical" evidence="5">
    <location>
        <begin position="146"/>
        <end position="169"/>
    </location>
</feature>
<feature type="transmembrane region" description="Helical" evidence="5">
    <location>
        <begin position="432"/>
        <end position="455"/>
    </location>
</feature>
<keyword evidence="8" id="KW-1185">Reference proteome</keyword>
<evidence type="ECO:0000259" key="6">
    <source>
        <dbReference type="PROSITE" id="PS50850"/>
    </source>
</evidence>
<evidence type="ECO:0000313" key="7">
    <source>
        <dbReference type="EMBL" id="ODQ58326.1"/>
    </source>
</evidence>
<keyword evidence="3 5" id="KW-1133">Transmembrane helix</keyword>
<dbReference type="Gene3D" id="1.20.1250.20">
    <property type="entry name" value="MFS general substrate transporter like domains"/>
    <property type="match status" value="2"/>
</dbReference>
<evidence type="ECO:0000256" key="1">
    <source>
        <dbReference type="ARBA" id="ARBA00004141"/>
    </source>
</evidence>
<organism evidence="7 8">
    <name type="scientific">Wickerhamomyces anomalus (strain ATCC 58044 / CBS 1984 / NCYC 433 / NRRL Y-366-8)</name>
    <name type="common">Yeast</name>
    <name type="synonym">Hansenula anomala</name>
    <dbReference type="NCBI Taxonomy" id="683960"/>
    <lineage>
        <taxon>Eukaryota</taxon>
        <taxon>Fungi</taxon>
        <taxon>Dikarya</taxon>
        <taxon>Ascomycota</taxon>
        <taxon>Saccharomycotina</taxon>
        <taxon>Saccharomycetes</taxon>
        <taxon>Phaffomycetales</taxon>
        <taxon>Wickerhamomycetaceae</taxon>
        <taxon>Wickerhamomyces</taxon>
    </lineage>
</organism>
<dbReference type="RefSeq" id="XP_019037533.1">
    <property type="nucleotide sequence ID" value="XM_019185885.1"/>
</dbReference>
<evidence type="ECO:0000256" key="2">
    <source>
        <dbReference type="ARBA" id="ARBA00022692"/>
    </source>
</evidence>
<keyword evidence="4 5" id="KW-0472">Membrane</keyword>
<feature type="transmembrane region" description="Helical" evidence="5">
    <location>
        <begin position="315"/>
        <end position="337"/>
    </location>
</feature>
<feature type="transmembrane region" description="Helical" evidence="5">
    <location>
        <begin position="175"/>
        <end position="195"/>
    </location>
</feature>
<dbReference type="AlphaFoldDB" id="A0A1E3NYR3"/>
<evidence type="ECO:0000256" key="5">
    <source>
        <dbReference type="SAM" id="Phobius"/>
    </source>
</evidence>
<evidence type="ECO:0000256" key="4">
    <source>
        <dbReference type="ARBA" id="ARBA00023136"/>
    </source>
</evidence>
<feature type="transmembrane region" description="Helical" evidence="5">
    <location>
        <begin position="207"/>
        <end position="227"/>
    </location>
</feature>
<feature type="transmembrane region" description="Helical" evidence="5">
    <location>
        <begin position="498"/>
        <end position="520"/>
    </location>
</feature>
<dbReference type="PANTHER" id="PTHR23502">
    <property type="entry name" value="MAJOR FACILITATOR SUPERFAMILY"/>
    <property type="match status" value="1"/>
</dbReference>
<dbReference type="STRING" id="683960.A0A1E3NYR3"/>
<reference evidence="7 8" key="1">
    <citation type="journal article" date="2016" name="Proc. Natl. Acad. Sci. U.S.A.">
        <title>Comparative genomics of biotechnologically important yeasts.</title>
        <authorList>
            <person name="Riley R."/>
            <person name="Haridas S."/>
            <person name="Wolfe K.H."/>
            <person name="Lopes M.R."/>
            <person name="Hittinger C.T."/>
            <person name="Goeker M."/>
            <person name="Salamov A.A."/>
            <person name="Wisecaver J.H."/>
            <person name="Long T.M."/>
            <person name="Calvey C.H."/>
            <person name="Aerts A.L."/>
            <person name="Barry K.W."/>
            <person name="Choi C."/>
            <person name="Clum A."/>
            <person name="Coughlan A.Y."/>
            <person name="Deshpande S."/>
            <person name="Douglass A.P."/>
            <person name="Hanson S.J."/>
            <person name="Klenk H.-P."/>
            <person name="LaButti K.M."/>
            <person name="Lapidus A."/>
            <person name="Lindquist E.A."/>
            <person name="Lipzen A.M."/>
            <person name="Meier-Kolthoff J.P."/>
            <person name="Ohm R.A."/>
            <person name="Otillar R.P."/>
            <person name="Pangilinan J.L."/>
            <person name="Peng Y."/>
            <person name="Rokas A."/>
            <person name="Rosa C.A."/>
            <person name="Scheuner C."/>
            <person name="Sibirny A.A."/>
            <person name="Slot J.C."/>
            <person name="Stielow J.B."/>
            <person name="Sun H."/>
            <person name="Kurtzman C.P."/>
            <person name="Blackwell M."/>
            <person name="Grigoriev I.V."/>
            <person name="Jeffries T.W."/>
        </authorList>
    </citation>
    <scope>NUCLEOTIDE SEQUENCE [LARGE SCALE GENOMIC DNA]</scope>
    <source>
        <strain evidence="8">ATCC 58044 / CBS 1984 / NCYC 433 / NRRL Y-366-8</strain>
    </source>
</reference>
<feature type="transmembrane region" description="Helical" evidence="5">
    <location>
        <begin position="357"/>
        <end position="380"/>
    </location>
</feature>
<feature type="transmembrane region" description="Helical" evidence="5">
    <location>
        <begin position="109"/>
        <end position="134"/>
    </location>
</feature>
<accession>A0A1E3NYR3</accession>
<feature type="domain" description="Major facilitator superfamily (MFS) profile" evidence="6">
    <location>
        <begin position="80"/>
        <end position="522"/>
    </location>
</feature>
<dbReference type="InterPro" id="IPR036259">
    <property type="entry name" value="MFS_trans_sf"/>
</dbReference>